<dbReference type="GO" id="GO:0002758">
    <property type="term" value="P:innate immune response-activating signaling pathway"/>
    <property type="evidence" value="ECO:0007669"/>
    <property type="project" value="UniProtKB-ARBA"/>
</dbReference>
<evidence type="ECO:0000256" key="3">
    <source>
        <dbReference type="ARBA" id="ARBA00022737"/>
    </source>
</evidence>
<protein>
    <recommendedName>
        <fullName evidence="11">NB-ARC domain-containing protein</fullName>
    </recommendedName>
</protein>
<dbReference type="eggNOG" id="KOG4658">
    <property type="taxonomic scope" value="Eukaryota"/>
</dbReference>
<dbReference type="FunFam" id="1.10.10.10:FF:000322">
    <property type="entry name" value="Probable disease resistance protein At1g63360"/>
    <property type="match status" value="1"/>
</dbReference>
<dbReference type="Gene3D" id="1.10.8.430">
    <property type="entry name" value="Helical domain of apoptotic protease-activating factors"/>
    <property type="match status" value="1"/>
</dbReference>
<dbReference type="PANTHER" id="PTHR23155:SF1232">
    <property type="entry name" value="OS09G0270700 PROTEIN"/>
    <property type="match status" value="1"/>
</dbReference>
<dbReference type="Pfam" id="PF18052">
    <property type="entry name" value="Rx_N"/>
    <property type="match status" value="1"/>
</dbReference>
<dbReference type="Gramene" id="OB08G17650.1">
    <property type="protein sequence ID" value="OB08G17650.1"/>
    <property type="gene ID" value="OB08G17650"/>
</dbReference>
<dbReference type="GO" id="GO:0042742">
    <property type="term" value="P:defense response to bacterium"/>
    <property type="evidence" value="ECO:0007669"/>
    <property type="project" value="UniProtKB-ARBA"/>
</dbReference>
<evidence type="ECO:0000256" key="2">
    <source>
        <dbReference type="ARBA" id="ARBA00022614"/>
    </source>
</evidence>
<dbReference type="Gene3D" id="1.10.10.10">
    <property type="entry name" value="Winged helix-like DNA-binding domain superfamily/Winged helix DNA-binding domain"/>
    <property type="match status" value="1"/>
</dbReference>
<dbReference type="HOGENOM" id="CLU_000837_9_4_1"/>
<dbReference type="PANTHER" id="PTHR23155">
    <property type="entry name" value="DISEASE RESISTANCE PROTEIN RP"/>
    <property type="match status" value="1"/>
</dbReference>
<dbReference type="InterPro" id="IPR058922">
    <property type="entry name" value="WHD_DRP"/>
</dbReference>
<dbReference type="GO" id="GO:0009626">
    <property type="term" value="P:plant-type hypersensitive response"/>
    <property type="evidence" value="ECO:0007669"/>
    <property type="project" value="UniProtKB-ARBA"/>
</dbReference>
<evidence type="ECO:0000313" key="10">
    <source>
        <dbReference type="Proteomes" id="UP000006038"/>
    </source>
</evidence>
<feature type="domain" description="NB-ARC" evidence="6">
    <location>
        <begin position="119"/>
        <end position="193"/>
    </location>
</feature>
<dbReference type="Pfam" id="PF23559">
    <property type="entry name" value="WHD_DRP"/>
    <property type="match status" value="1"/>
</dbReference>
<dbReference type="GO" id="GO:0043531">
    <property type="term" value="F:ADP binding"/>
    <property type="evidence" value="ECO:0007669"/>
    <property type="project" value="InterPro"/>
</dbReference>
<dbReference type="Proteomes" id="UP000006038">
    <property type="component" value="Chromosome 8"/>
</dbReference>
<dbReference type="EnsemblPlants" id="OB08G17650.1">
    <property type="protein sequence ID" value="OB08G17650.1"/>
    <property type="gene ID" value="OB08G17650"/>
</dbReference>
<evidence type="ECO:0000259" key="7">
    <source>
        <dbReference type="Pfam" id="PF18052"/>
    </source>
</evidence>
<dbReference type="InterPro" id="IPR036388">
    <property type="entry name" value="WH-like_DNA-bd_sf"/>
</dbReference>
<dbReference type="InterPro" id="IPR038005">
    <property type="entry name" value="RX-like_CC"/>
</dbReference>
<feature type="domain" description="NB-ARC" evidence="6">
    <location>
        <begin position="204"/>
        <end position="251"/>
    </location>
</feature>
<dbReference type="STRING" id="4533.J3MRN6"/>
<keyword evidence="2" id="KW-0433">Leucine-rich repeat</keyword>
<accession>J3MRN6</accession>
<dbReference type="InterPro" id="IPR041118">
    <property type="entry name" value="Rx_N"/>
</dbReference>
<reference evidence="9" key="2">
    <citation type="submission" date="2013-04" db="UniProtKB">
        <authorList>
            <consortium name="EnsemblPlants"/>
        </authorList>
    </citation>
    <scope>IDENTIFICATION</scope>
</reference>
<sequence length="388" mass="44806">MQKHSEKMAETAILLAIKKISIAVAGEILSLSKPMLANNAELVIALPTNMELVKDELEIINAFLKSVNTRGYKDEILETWMSQVRRLAYDIEDIVDQFIYVVGEHQGKGFWSNFKKVVKKPKDTLTEWLYSEHCSSRIIAVCGMGGLGKSCLVYNVFKRERTHFDCSSWISVSQSYKMDDILRNMLNQLRGKRSEATLDVSKMGIEGSRLIITTRIDEVAAIAEDACKIKLEPLSKHDSWILFCKKVFWRTENHAFPPELQKWGENIVNKCEGLPLAIVALGSLLSLRDKTEAVWKCFHDQIMWELQNNPEINHVEWILNLSYRNLPNYLKNCFLYCAMFPEDHLLRRKKLIRLWVAEGFVEHRGSSSLEEVAESLLRELVHRSMLQW</sequence>
<dbReference type="Pfam" id="PF00931">
    <property type="entry name" value="NB-ARC"/>
    <property type="match status" value="2"/>
</dbReference>
<evidence type="ECO:0000256" key="1">
    <source>
        <dbReference type="ARBA" id="ARBA00008894"/>
    </source>
</evidence>
<dbReference type="AlphaFoldDB" id="J3MRN6"/>
<comment type="similarity">
    <text evidence="1">Belongs to the disease resistance NB-LRR family.</text>
</comment>
<proteinExistence type="inferred from homology"/>
<dbReference type="InterPro" id="IPR027417">
    <property type="entry name" value="P-loop_NTPase"/>
</dbReference>
<dbReference type="InterPro" id="IPR002182">
    <property type="entry name" value="NB-ARC"/>
</dbReference>
<keyword evidence="10" id="KW-1185">Reference proteome</keyword>
<dbReference type="SUPFAM" id="SSF52540">
    <property type="entry name" value="P-loop containing nucleoside triphosphate hydrolases"/>
    <property type="match status" value="1"/>
</dbReference>
<dbReference type="CDD" id="cd14798">
    <property type="entry name" value="RX-CC_like"/>
    <property type="match status" value="1"/>
</dbReference>
<evidence type="ECO:0000259" key="6">
    <source>
        <dbReference type="Pfam" id="PF00931"/>
    </source>
</evidence>
<organism evidence="9">
    <name type="scientific">Oryza brachyantha</name>
    <name type="common">malo sina</name>
    <dbReference type="NCBI Taxonomy" id="4533"/>
    <lineage>
        <taxon>Eukaryota</taxon>
        <taxon>Viridiplantae</taxon>
        <taxon>Streptophyta</taxon>
        <taxon>Embryophyta</taxon>
        <taxon>Tracheophyta</taxon>
        <taxon>Spermatophyta</taxon>
        <taxon>Magnoliopsida</taxon>
        <taxon>Liliopsida</taxon>
        <taxon>Poales</taxon>
        <taxon>Poaceae</taxon>
        <taxon>BOP clade</taxon>
        <taxon>Oryzoideae</taxon>
        <taxon>Oryzeae</taxon>
        <taxon>Oryzinae</taxon>
        <taxon>Oryza</taxon>
    </lineage>
</organism>
<dbReference type="Gene3D" id="1.20.5.4130">
    <property type="match status" value="1"/>
</dbReference>
<name>J3MRN6_ORYBR</name>
<evidence type="ECO:0008006" key="11">
    <source>
        <dbReference type="Google" id="ProtNLM"/>
    </source>
</evidence>
<evidence type="ECO:0000313" key="9">
    <source>
        <dbReference type="EnsemblPlants" id="OB08G17650.1"/>
    </source>
</evidence>
<evidence type="ECO:0000259" key="8">
    <source>
        <dbReference type="Pfam" id="PF23559"/>
    </source>
</evidence>
<keyword evidence="4" id="KW-0547">Nucleotide-binding</keyword>
<evidence type="ECO:0000256" key="4">
    <source>
        <dbReference type="ARBA" id="ARBA00022741"/>
    </source>
</evidence>
<reference evidence="9" key="1">
    <citation type="journal article" date="2013" name="Nat. Commun.">
        <title>Whole-genome sequencing of Oryza brachyantha reveals mechanisms underlying Oryza genome evolution.</title>
        <authorList>
            <person name="Chen J."/>
            <person name="Huang Q."/>
            <person name="Gao D."/>
            <person name="Wang J."/>
            <person name="Lang Y."/>
            <person name="Liu T."/>
            <person name="Li B."/>
            <person name="Bai Z."/>
            <person name="Luis Goicoechea J."/>
            <person name="Liang C."/>
            <person name="Chen C."/>
            <person name="Zhang W."/>
            <person name="Sun S."/>
            <person name="Liao Y."/>
            <person name="Zhang X."/>
            <person name="Yang L."/>
            <person name="Song C."/>
            <person name="Wang M."/>
            <person name="Shi J."/>
            <person name="Liu G."/>
            <person name="Liu J."/>
            <person name="Zhou H."/>
            <person name="Zhou W."/>
            <person name="Yu Q."/>
            <person name="An N."/>
            <person name="Chen Y."/>
            <person name="Cai Q."/>
            <person name="Wang B."/>
            <person name="Liu B."/>
            <person name="Min J."/>
            <person name="Huang Y."/>
            <person name="Wu H."/>
            <person name="Li Z."/>
            <person name="Zhang Y."/>
            <person name="Yin Y."/>
            <person name="Song W."/>
            <person name="Jiang J."/>
            <person name="Jackson S.A."/>
            <person name="Wing R.A."/>
            <person name="Wang J."/>
            <person name="Chen M."/>
        </authorList>
    </citation>
    <scope>NUCLEOTIDE SEQUENCE [LARGE SCALE GENOMIC DNA]</scope>
    <source>
        <strain evidence="9">cv. IRGC 101232</strain>
    </source>
</reference>
<feature type="domain" description="Disease resistance protein winged helix" evidence="8">
    <location>
        <begin position="339"/>
        <end position="387"/>
    </location>
</feature>
<dbReference type="InterPro" id="IPR042197">
    <property type="entry name" value="Apaf_helical"/>
</dbReference>
<keyword evidence="3" id="KW-0677">Repeat</keyword>
<dbReference type="PRINTS" id="PR00364">
    <property type="entry name" value="DISEASERSIST"/>
</dbReference>
<evidence type="ECO:0000256" key="5">
    <source>
        <dbReference type="ARBA" id="ARBA00022821"/>
    </source>
</evidence>
<keyword evidence="5" id="KW-0611">Plant defense</keyword>
<dbReference type="InterPro" id="IPR044974">
    <property type="entry name" value="Disease_R_plants"/>
</dbReference>
<feature type="domain" description="Disease resistance N-terminal" evidence="7">
    <location>
        <begin position="34"/>
        <end position="111"/>
    </location>
</feature>
<dbReference type="OMA" id="NFEFHAW"/>